<dbReference type="GO" id="GO:0140741">
    <property type="term" value="F:tRNA-uracil-4 sulfurtransferase activity"/>
    <property type="evidence" value="ECO:0007669"/>
    <property type="project" value="UniProtKB-EC"/>
</dbReference>
<dbReference type="PANTHER" id="PTHR11933:SF6">
    <property type="entry name" value="THIL AANH DOMAIN-CONTAINING PROTEIN"/>
    <property type="match status" value="1"/>
</dbReference>
<dbReference type="Proteomes" id="UP000789359">
    <property type="component" value="Unassembled WGS sequence"/>
</dbReference>
<dbReference type="Pfam" id="PF02568">
    <property type="entry name" value="ThiI"/>
    <property type="match status" value="1"/>
</dbReference>
<dbReference type="InterPro" id="IPR020536">
    <property type="entry name" value="ThiI_AANH"/>
</dbReference>
<evidence type="ECO:0000313" key="5">
    <source>
        <dbReference type="EMBL" id="CAD7287858.1"/>
    </source>
</evidence>
<evidence type="ECO:0000259" key="3">
    <source>
        <dbReference type="Pfam" id="PF02568"/>
    </source>
</evidence>
<dbReference type="Gene3D" id="3.40.50.620">
    <property type="entry name" value="HUPs"/>
    <property type="match status" value="1"/>
</dbReference>
<dbReference type="Pfam" id="PF18297">
    <property type="entry name" value="NFACT-R_2"/>
    <property type="match status" value="1"/>
</dbReference>
<gene>
    <name evidence="5" type="primary">thiI</name>
    <name evidence="5" type="ORF">LMG8286_00970</name>
</gene>
<dbReference type="SUPFAM" id="SSF52402">
    <property type="entry name" value="Adenine nucleotide alpha hydrolases-like"/>
    <property type="match status" value="1"/>
</dbReference>
<dbReference type="InterPro" id="IPR059101">
    <property type="entry name" value="NFACT-R_2"/>
</dbReference>
<dbReference type="RefSeq" id="WP_230056752.1">
    <property type="nucleotide sequence ID" value="NZ_CAJHOE010000002.1"/>
</dbReference>
<dbReference type="InterPro" id="IPR014729">
    <property type="entry name" value="Rossmann-like_a/b/a_fold"/>
</dbReference>
<protein>
    <submittedName>
        <fullName evidence="5">tRNA sulfurtransferase</fullName>
        <ecNumber evidence="5">2.8.1.4</ecNumber>
    </submittedName>
</protein>
<keyword evidence="6" id="KW-1185">Reference proteome</keyword>
<feature type="domain" description="Thil AANH" evidence="3">
    <location>
        <begin position="2"/>
        <end position="144"/>
    </location>
</feature>
<evidence type="ECO:0000256" key="1">
    <source>
        <dbReference type="ARBA" id="ARBA00022741"/>
    </source>
</evidence>
<feature type="domain" description="NFACT protein RNA binding" evidence="4">
    <location>
        <begin position="229"/>
        <end position="314"/>
    </location>
</feature>
<evidence type="ECO:0000313" key="6">
    <source>
        <dbReference type="Proteomes" id="UP000789359"/>
    </source>
</evidence>
<keyword evidence="2" id="KW-0067">ATP-binding</keyword>
<reference evidence="5 6" key="1">
    <citation type="submission" date="2020-11" db="EMBL/GenBank/DDBJ databases">
        <authorList>
            <person name="Peeters C."/>
        </authorList>
    </citation>
    <scope>NUCLEOTIDE SEQUENCE [LARGE SCALE GENOMIC DNA]</scope>
    <source>
        <strain evidence="5 6">LMG 8286</strain>
    </source>
</reference>
<keyword evidence="1" id="KW-0547">Nucleotide-binding</keyword>
<sequence>MKALALFSGGLDSMIAIKLLTDQGIKVTALHIDTGFGAEAEKFATLEKRANLAGADFKVVDIRSAYLQDVLFNPKYGYGKQFNPCVDCHGYMFKVALNMLESEGASFIVTGEVLGQRPMSQRREAMKQVRNLADDEDELILRPMCAKLFEPTKPEREGWVDRQKLLDISGRDRKPQLALAAKFGWGESDFATPGGGCLLTIESFAVKIKEYLKFDDNMRDIDVAWLKLGRHLRLKNGAKLIIGRDESDNNALLANPNDKFHAINFDPKDEIVGAKSFLSVGADNEDANFAARLALAYTRAAKDREFSVNIGDKNLVVKPFDDKIIAQGFFVK</sequence>
<dbReference type="EMBL" id="CAJHOE010000002">
    <property type="protein sequence ID" value="CAD7287858.1"/>
    <property type="molecule type" value="Genomic_DNA"/>
</dbReference>
<proteinExistence type="predicted"/>
<dbReference type="EC" id="2.8.1.4" evidence="5"/>
<dbReference type="PANTHER" id="PTHR11933">
    <property type="entry name" value="TRNA 5-METHYLAMINOMETHYL-2-THIOURIDYLATE -METHYLTRANSFERASE"/>
    <property type="match status" value="1"/>
</dbReference>
<evidence type="ECO:0000259" key="4">
    <source>
        <dbReference type="Pfam" id="PF18297"/>
    </source>
</evidence>
<comment type="caution">
    <text evidence="5">The sequence shown here is derived from an EMBL/GenBank/DDBJ whole genome shotgun (WGS) entry which is preliminary data.</text>
</comment>
<accession>A0ABN7K9B6</accession>
<evidence type="ECO:0000256" key="2">
    <source>
        <dbReference type="ARBA" id="ARBA00022840"/>
    </source>
</evidence>
<keyword evidence="5" id="KW-0808">Transferase</keyword>
<organism evidence="5 6">
    <name type="scientific">Campylobacter suis</name>
    <dbReference type="NCBI Taxonomy" id="2790657"/>
    <lineage>
        <taxon>Bacteria</taxon>
        <taxon>Pseudomonadati</taxon>
        <taxon>Campylobacterota</taxon>
        <taxon>Epsilonproteobacteria</taxon>
        <taxon>Campylobacterales</taxon>
        <taxon>Campylobacteraceae</taxon>
        <taxon>Campylobacter</taxon>
    </lineage>
</organism>
<name>A0ABN7K9B6_9BACT</name>